<sequence>MPPPAEEPAPEPPAEHPVDAPVLGHTSGGLPRRSRRTPATGDQLAGAREPSVSDRSPRDAARLNGAIQQGTRRGREDAPRD</sequence>
<keyword evidence="3" id="KW-1185">Reference proteome</keyword>
<proteinExistence type="predicted"/>
<evidence type="ECO:0000313" key="2">
    <source>
        <dbReference type="EMBL" id="RFU83754.1"/>
    </source>
</evidence>
<name>A0A372LYJ8_9ACTN</name>
<dbReference type="Proteomes" id="UP000263094">
    <property type="component" value="Unassembled WGS sequence"/>
</dbReference>
<evidence type="ECO:0000313" key="3">
    <source>
        <dbReference type="Proteomes" id="UP000263094"/>
    </source>
</evidence>
<feature type="region of interest" description="Disordered" evidence="1">
    <location>
        <begin position="1"/>
        <end position="81"/>
    </location>
</feature>
<protein>
    <submittedName>
        <fullName evidence="2">Uncharacterized protein</fullName>
    </submittedName>
</protein>
<feature type="compositionally biased region" description="Basic and acidic residues" evidence="1">
    <location>
        <begin position="51"/>
        <end position="61"/>
    </location>
</feature>
<dbReference type="AlphaFoldDB" id="A0A372LYJ8"/>
<evidence type="ECO:0000256" key="1">
    <source>
        <dbReference type="SAM" id="MobiDB-lite"/>
    </source>
</evidence>
<feature type="compositionally biased region" description="Pro residues" evidence="1">
    <location>
        <begin position="1"/>
        <end position="12"/>
    </location>
</feature>
<organism evidence="2 3">
    <name type="scientific">Streptomyces triticagri</name>
    <dbReference type="NCBI Taxonomy" id="2293568"/>
    <lineage>
        <taxon>Bacteria</taxon>
        <taxon>Bacillati</taxon>
        <taxon>Actinomycetota</taxon>
        <taxon>Actinomycetes</taxon>
        <taxon>Kitasatosporales</taxon>
        <taxon>Streptomycetaceae</taxon>
        <taxon>Streptomyces</taxon>
    </lineage>
</organism>
<gene>
    <name evidence="2" type="ORF">DY218_26115</name>
</gene>
<accession>A0A372LYJ8</accession>
<comment type="caution">
    <text evidence="2">The sequence shown here is derived from an EMBL/GenBank/DDBJ whole genome shotgun (WGS) entry which is preliminary data.</text>
</comment>
<dbReference type="EMBL" id="QUAK01000182">
    <property type="protein sequence ID" value="RFU83754.1"/>
    <property type="molecule type" value="Genomic_DNA"/>
</dbReference>
<reference evidence="2 3" key="1">
    <citation type="submission" date="2018-08" db="EMBL/GenBank/DDBJ databases">
        <title>Isolation, diversity and antifungal activity of Actinobacteria from wheat.</title>
        <authorList>
            <person name="Han C."/>
        </authorList>
    </citation>
    <scope>NUCLEOTIDE SEQUENCE [LARGE SCALE GENOMIC DNA]</scope>
    <source>
        <strain evidence="2 3">NEAU-YY421</strain>
    </source>
</reference>